<dbReference type="InterPro" id="IPR023534">
    <property type="entry name" value="Rof/RNase_P-like"/>
</dbReference>
<dbReference type="InterPro" id="IPR036980">
    <property type="entry name" value="RNase_P/MRP_Rpp29_sf"/>
</dbReference>
<evidence type="ECO:0000256" key="1">
    <source>
        <dbReference type="ARBA" id="ARBA00002435"/>
    </source>
</evidence>
<dbReference type="Gene3D" id="2.30.30.210">
    <property type="entry name" value="Ribonuclease P/MRP, subunit p29"/>
    <property type="match status" value="1"/>
</dbReference>
<dbReference type="GO" id="GO:0005730">
    <property type="term" value="C:nucleolus"/>
    <property type="evidence" value="ECO:0007669"/>
    <property type="project" value="UniProtKB-SubCell"/>
</dbReference>
<dbReference type="GO" id="GO:0001682">
    <property type="term" value="P:tRNA 5'-leader removal"/>
    <property type="evidence" value="ECO:0007669"/>
    <property type="project" value="InterPro"/>
</dbReference>
<keyword evidence="5" id="KW-0597">Phosphoprotein</keyword>
<dbReference type="EMBL" id="JAAAUQ010000399">
    <property type="protein sequence ID" value="KAF9150615.1"/>
    <property type="molecule type" value="Genomic_DNA"/>
</dbReference>
<evidence type="ECO:0000256" key="2">
    <source>
        <dbReference type="ARBA" id="ARBA00004604"/>
    </source>
</evidence>
<evidence type="ECO:0000256" key="6">
    <source>
        <dbReference type="ARBA" id="ARBA00022694"/>
    </source>
</evidence>
<evidence type="ECO:0000256" key="7">
    <source>
        <dbReference type="ARBA" id="ARBA00023242"/>
    </source>
</evidence>
<keyword evidence="7" id="KW-0539">Nucleus</keyword>
<evidence type="ECO:0000256" key="4">
    <source>
        <dbReference type="ARBA" id="ARBA00016225"/>
    </source>
</evidence>
<dbReference type="GO" id="GO:0000172">
    <property type="term" value="C:ribonuclease MRP complex"/>
    <property type="evidence" value="ECO:0007669"/>
    <property type="project" value="InterPro"/>
</dbReference>
<comment type="subcellular location">
    <subcellularLocation>
        <location evidence="2">Nucleus</location>
        <location evidence="2">Nucleolus</location>
    </subcellularLocation>
</comment>
<protein>
    <recommendedName>
        <fullName evidence="4">Ribonuclease P protein subunit p29</fullName>
    </recommendedName>
</protein>
<dbReference type="SUPFAM" id="SSF101744">
    <property type="entry name" value="Rof/RNase P subunit-like"/>
    <property type="match status" value="1"/>
</dbReference>
<dbReference type="InterPro" id="IPR002730">
    <property type="entry name" value="Rpp29/RNP1"/>
</dbReference>
<evidence type="ECO:0000256" key="8">
    <source>
        <dbReference type="ARBA" id="ARBA00046486"/>
    </source>
</evidence>
<dbReference type="AlphaFoldDB" id="A0A9P5RYA7"/>
<dbReference type="GO" id="GO:0006364">
    <property type="term" value="P:rRNA processing"/>
    <property type="evidence" value="ECO:0007669"/>
    <property type="project" value="TreeGrafter"/>
</dbReference>
<accession>A0A9P5RYA7</accession>
<dbReference type="PANTHER" id="PTHR13348">
    <property type="entry name" value="RIBONUCLEASE P SUBUNIT P29"/>
    <property type="match status" value="1"/>
</dbReference>
<evidence type="ECO:0000256" key="5">
    <source>
        <dbReference type="ARBA" id="ARBA00022553"/>
    </source>
</evidence>
<comment type="subunit">
    <text evidence="8">Component of nuclear RNase P and RNase MRP ribonucleoproteins. RNase P consists of a catalytic RNA moiety and 10 different protein chains; POP1, POP4, POP5, POP7, RPP14, RPP21, RPP25, RPP30, RPP38 and RPP40. Within the RNase P complex, POP1, POP7 and RPP25 form the 'finger' subcomplex, POP5, RPP14, RPP40 and homodimeric RPP30 form the 'palm' subcomplex, and RPP21, POP4 and RPP38 form the 'wrist' subcomplex. All subunits of the RNase P complex interact with the catalytic RNA. Several subunits of RNase P are also part of the RNase MRP complex. RNase MRP consists of a catalytic RNA moiety and about 8 protein subunits; POP1, POP7, RPP25, RPP30, RPP38, RPP40 and possibly also POP4 and POP5.</text>
</comment>
<comment type="function">
    <text evidence="1">Component of ribonuclease P, a ribonucleoprotein complex that generates mature tRNA molecules by cleaving their 5'-ends.</text>
</comment>
<organism evidence="9 10">
    <name type="scientific">Linnemannia schmuckeri</name>
    <dbReference type="NCBI Taxonomy" id="64567"/>
    <lineage>
        <taxon>Eukaryota</taxon>
        <taxon>Fungi</taxon>
        <taxon>Fungi incertae sedis</taxon>
        <taxon>Mucoromycota</taxon>
        <taxon>Mortierellomycotina</taxon>
        <taxon>Mortierellomycetes</taxon>
        <taxon>Mortierellales</taxon>
        <taxon>Mortierellaceae</taxon>
        <taxon>Linnemannia</taxon>
    </lineage>
</organism>
<evidence type="ECO:0000313" key="9">
    <source>
        <dbReference type="EMBL" id="KAF9150615.1"/>
    </source>
</evidence>
<evidence type="ECO:0000256" key="3">
    <source>
        <dbReference type="ARBA" id="ARBA00006181"/>
    </source>
</evidence>
<dbReference type="Proteomes" id="UP000748756">
    <property type="component" value="Unassembled WGS sequence"/>
</dbReference>
<sequence length="238" mass="26839">MENQNRPELSLYSRLSENVSITAGLDVELDVEAVGSSKKQPFIPGYVENSVVDGFEADKVFSQKVKNKVFNLDNPSKAVADAKDAQRRRKRANKAKVLTAKEKRQLNVYDIPLASRKYELFEPLHQLWKGYVEELFGNANPLAFTQKLLKADFHGAIITVARSKCPTFIGVSGIVAQETENVFKIITPNNALRVVPKVNSVFTIHIKNSLFTLHGNQFRYRASQRSSKKFKSRPTIDL</sequence>
<gene>
    <name evidence="9" type="primary">POP4</name>
    <name evidence="9" type="ORF">BG015_007547</name>
</gene>
<dbReference type="InterPro" id="IPR016848">
    <property type="entry name" value="RNase_P/MRP_Rpp29-subunit"/>
</dbReference>
<comment type="caution">
    <text evidence="9">The sequence shown here is derived from an EMBL/GenBank/DDBJ whole genome shotgun (WGS) entry which is preliminary data.</text>
</comment>
<dbReference type="SMART" id="SM00538">
    <property type="entry name" value="POP4"/>
    <property type="match status" value="1"/>
</dbReference>
<keyword evidence="6" id="KW-0819">tRNA processing</keyword>
<proteinExistence type="inferred from homology"/>
<dbReference type="OrthoDB" id="124041at2759"/>
<dbReference type="GO" id="GO:0030677">
    <property type="term" value="C:ribonuclease P complex"/>
    <property type="evidence" value="ECO:0007669"/>
    <property type="project" value="InterPro"/>
</dbReference>
<evidence type="ECO:0000313" key="10">
    <source>
        <dbReference type="Proteomes" id="UP000748756"/>
    </source>
</evidence>
<reference evidence="9" key="1">
    <citation type="journal article" date="2020" name="Fungal Divers.">
        <title>Resolving the Mortierellaceae phylogeny through synthesis of multi-gene phylogenetics and phylogenomics.</title>
        <authorList>
            <person name="Vandepol N."/>
            <person name="Liber J."/>
            <person name="Desiro A."/>
            <person name="Na H."/>
            <person name="Kennedy M."/>
            <person name="Barry K."/>
            <person name="Grigoriev I.V."/>
            <person name="Miller A.N."/>
            <person name="O'Donnell K."/>
            <person name="Stajich J.E."/>
            <person name="Bonito G."/>
        </authorList>
    </citation>
    <scope>NUCLEOTIDE SEQUENCE</scope>
    <source>
        <strain evidence="9">NRRL 6426</strain>
    </source>
</reference>
<dbReference type="GO" id="GO:0033204">
    <property type="term" value="F:ribonuclease P RNA binding"/>
    <property type="evidence" value="ECO:0007669"/>
    <property type="project" value="InterPro"/>
</dbReference>
<name>A0A9P5RYA7_9FUNG</name>
<dbReference type="FunFam" id="2.30.30.210:FF:000001">
    <property type="entry name" value="Ribonuclease P protein subunit p29"/>
    <property type="match status" value="1"/>
</dbReference>
<dbReference type="PANTHER" id="PTHR13348:SF0">
    <property type="entry name" value="RIBONUCLEASE P PROTEIN SUBUNIT P29"/>
    <property type="match status" value="1"/>
</dbReference>
<comment type="similarity">
    <text evidence="3">Belongs to the eukaryotic/archaeal RNase P protein component 1 family.</text>
</comment>
<dbReference type="Pfam" id="PF01868">
    <property type="entry name" value="RNase_P-MRP_p29"/>
    <property type="match status" value="1"/>
</dbReference>
<keyword evidence="10" id="KW-1185">Reference proteome</keyword>